<evidence type="ECO:0000259" key="4">
    <source>
        <dbReference type="PROSITE" id="PS51733"/>
    </source>
</evidence>
<evidence type="ECO:0000256" key="3">
    <source>
        <dbReference type="HAMAP-Rule" id="MF_02119"/>
    </source>
</evidence>
<dbReference type="InterPro" id="IPR045864">
    <property type="entry name" value="aa-tRNA-synth_II/BPL/LPL"/>
</dbReference>
<comment type="miscellaneous">
    <text evidence="3">The reaction proceeds via a thioester-linked acyl-enzyme intermediate.</text>
</comment>
<dbReference type="PANTHER" id="PTHR43679:SF2">
    <property type="entry name" value="OCTANOYL-[GCVH]:PROTEIN N-OCTANOYLTRANSFERASE"/>
    <property type="match status" value="1"/>
</dbReference>
<comment type="function">
    <text evidence="3">Catalyzes the amidotransfer (transamidation) of the octanoyl moiety from octanoyl-GcvH to the lipoyl domain of the E2 subunit of lipoate-dependent enzymes.</text>
</comment>
<dbReference type="CDD" id="cd16443">
    <property type="entry name" value="LplA"/>
    <property type="match status" value="1"/>
</dbReference>
<feature type="domain" description="BPL/LPL catalytic" evidence="4">
    <location>
        <begin position="45"/>
        <end position="229"/>
    </location>
</feature>
<dbReference type="GO" id="GO:0009249">
    <property type="term" value="P:protein lipoylation"/>
    <property type="evidence" value="ECO:0007669"/>
    <property type="project" value="UniProtKB-UniRule"/>
</dbReference>
<dbReference type="GO" id="GO:0009107">
    <property type="term" value="P:lipoate biosynthetic process"/>
    <property type="evidence" value="ECO:0007669"/>
    <property type="project" value="UniProtKB-UniRule"/>
</dbReference>
<dbReference type="PROSITE" id="PS51733">
    <property type="entry name" value="BPL_LPL_CATALYTIC"/>
    <property type="match status" value="1"/>
</dbReference>
<protein>
    <recommendedName>
        <fullName evidence="3">Octanoyl-[GcvH]:protein N-octanoyltransferase</fullName>
        <ecNumber evidence="3">2.3.1.204</ecNumber>
    </recommendedName>
    <alternativeName>
        <fullName evidence="3">Octanoyl-[GcvH]:E2 amidotransferase</fullName>
    </alternativeName>
</protein>
<proteinExistence type="inferred from homology"/>
<dbReference type="HAMAP" id="MF_02119">
    <property type="entry name" value="LipL"/>
    <property type="match status" value="1"/>
</dbReference>
<feature type="site" description="Lowers pKa of active site Cys" evidence="3">
    <location>
        <position position="161"/>
    </location>
</feature>
<comment type="pathway">
    <text evidence="3">Protein modification; protein lipoylation via endogenous pathway; protein N(6)-(lipoyl)lysine from octanoyl-[acyl-carrier-protein].</text>
</comment>
<accession>A0A1I5YJJ5</accession>
<keyword evidence="6" id="KW-1185">Reference proteome</keyword>
<feature type="active site" description="Acyl-thioester intermediate" evidence="3">
    <location>
        <position position="149"/>
    </location>
</feature>
<organism evidence="5 6">
    <name type="scientific">Desemzia incerta</name>
    <dbReference type="NCBI Taxonomy" id="82801"/>
    <lineage>
        <taxon>Bacteria</taxon>
        <taxon>Bacillati</taxon>
        <taxon>Bacillota</taxon>
        <taxon>Bacilli</taxon>
        <taxon>Lactobacillales</taxon>
        <taxon>Carnobacteriaceae</taxon>
        <taxon>Desemzia</taxon>
    </lineage>
</organism>
<name>A0A1I5YJJ5_9LACT</name>
<evidence type="ECO:0000256" key="2">
    <source>
        <dbReference type="ARBA" id="ARBA00023315"/>
    </source>
</evidence>
<dbReference type="EC" id="2.3.1.204" evidence="3"/>
<evidence type="ECO:0000256" key="1">
    <source>
        <dbReference type="ARBA" id="ARBA00022679"/>
    </source>
</evidence>
<dbReference type="RefSeq" id="WP_092481062.1">
    <property type="nucleotide sequence ID" value="NZ_FOXW01000009.1"/>
</dbReference>
<dbReference type="OrthoDB" id="2080934at2"/>
<dbReference type="PANTHER" id="PTHR43679">
    <property type="entry name" value="OCTANOYLTRANSFERASE LIPM-RELATED"/>
    <property type="match status" value="1"/>
</dbReference>
<keyword evidence="1 3" id="KW-0808">Transferase</keyword>
<dbReference type="Gene3D" id="3.30.930.10">
    <property type="entry name" value="Bira Bifunctional Protein, Domain 2"/>
    <property type="match status" value="1"/>
</dbReference>
<dbReference type="GO" id="GO:0033819">
    <property type="term" value="F:lipoyl(octanoyl) transferase activity"/>
    <property type="evidence" value="ECO:0007669"/>
    <property type="project" value="InterPro"/>
</dbReference>
<dbReference type="InterPro" id="IPR024897">
    <property type="entry name" value="LipL"/>
</dbReference>
<comment type="catalytic activity">
    <reaction evidence="3">
        <text>N(6)-octanoyl-L-lysyl-[glycine-cleavage complex H protein] + L-lysyl-[lipoyl-carrier protein] = N(6)-octanoyl-L-lysyl-[lipoyl-carrier protein] + L-lysyl-[glycine-cleavage complex H protein]</text>
        <dbReference type="Rhea" id="RHEA:20213"/>
        <dbReference type="Rhea" id="RHEA-COMP:10500"/>
        <dbReference type="Rhea" id="RHEA-COMP:10501"/>
        <dbReference type="Rhea" id="RHEA-COMP:10503"/>
        <dbReference type="Rhea" id="RHEA-COMP:10504"/>
        <dbReference type="ChEBI" id="CHEBI:29969"/>
        <dbReference type="ChEBI" id="CHEBI:78809"/>
        <dbReference type="EC" id="2.3.1.204"/>
    </reaction>
</comment>
<evidence type="ECO:0000313" key="5">
    <source>
        <dbReference type="EMBL" id="SFQ44382.1"/>
    </source>
</evidence>
<keyword evidence="2 3" id="KW-0012">Acyltransferase</keyword>
<dbReference type="SUPFAM" id="SSF55681">
    <property type="entry name" value="Class II aaRS and biotin synthetases"/>
    <property type="match status" value="1"/>
</dbReference>
<dbReference type="Proteomes" id="UP000199136">
    <property type="component" value="Unassembled WGS sequence"/>
</dbReference>
<dbReference type="InterPro" id="IPR004143">
    <property type="entry name" value="BPL_LPL_catalytic"/>
</dbReference>
<reference evidence="5 6" key="1">
    <citation type="submission" date="2016-10" db="EMBL/GenBank/DDBJ databases">
        <authorList>
            <person name="de Groot N.N."/>
        </authorList>
    </citation>
    <scope>NUCLEOTIDE SEQUENCE [LARGE SCALE GENOMIC DNA]</scope>
    <source>
        <strain evidence="5 6">DSM 20581</strain>
    </source>
</reference>
<gene>
    <name evidence="3" type="primary">lipL</name>
    <name evidence="5" type="ORF">SAMN04488506_2048</name>
</gene>
<comment type="similarity">
    <text evidence="3">Belongs to the octanoyltransferase LipL family.</text>
</comment>
<dbReference type="EMBL" id="FOXW01000009">
    <property type="protein sequence ID" value="SFQ44382.1"/>
    <property type="molecule type" value="Genomic_DNA"/>
</dbReference>
<evidence type="ECO:0000313" key="6">
    <source>
        <dbReference type="Proteomes" id="UP000199136"/>
    </source>
</evidence>
<dbReference type="AlphaFoldDB" id="A0A1I5YJJ5"/>
<dbReference type="Pfam" id="PF21948">
    <property type="entry name" value="LplA-B_cat"/>
    <property type="match status" value="1"/>
</dbReference>
<dbReference type="STRING" id="82801.SAMN04488506_2048"/>
<dbReference type="InterPro" id="IPR050664">
    <property type="entry name" value="Octanoyltrans_LipM/LipL"/>
</dbReference>
<sequence length="291" mass="32804">MTSLEPANYITDQSFLHYDAETMPFKNNFISHFALSDALMASAGRHQQPMIHFWPTSNLVILGMMDTKLPYFSDALAVLKAAGKNTIVRNSGGLAVVGDEGVLNFSIILPERERIPIDVGYAIMLLLVDCALKQYGKTIEAYEIKDSYCPGDFDLSIDGKKFAGIAQRRLKNGIAIMIYISVTGNQQERAELIREFYQAGLNSETVKWHYPKINPSVMATLEDLLEVHMTVDELKELILNSLRDLGASLSKGTYTEETIEDYQSAFQKMIRRNEQMLGDHLDRRLLDEPNV</sequence>